<dbReference type="EMBL" id="CAMKVN010013173">
    <property type="protein sequence ID" value="CAI2195869.1"/>
    <property type="molecule type" value="Genomic_DNA"/>
</dbReference>
<feature type="compositionally biased region" description="Basic and acidic residues" evidence="1">
    <location>
        <begin position="7"/>
        <end position="22"/>
    </location>
</feature>
<gene>
    <name evidence="2" type="ORF">FWILDA_LOCUS17292</name>
</gene>
<name>A0A9W4T8E0_9GLOM</name>
<feature type="non-terminal residue" evidence="2">
    <location>
        <position position="1"/>
    </location>
</feature>
<reference evidence="2" key="1">
    <citation type="submission" date="2022-08" db="EMBL/GenBank/DDBJ databases">
        <authorList>
            <person name="Kallberg Y."/>
            <person name="Tangrot J."/>
            <person name="Rosling A."/>
        </authorList>
    </citation>
    <scope>NUCLEOTIDE SEQUENCE</scope>
    <source>
        <strain evidence="2">Wild A</strain>
    </source>
</reference>
<dbReference type="AlphaFoldDB" id="A0A9W4T8E0"/>
<feature type="region of interest" description="Disordered" evidence="1">
    <location>
        <begin position="1"/>
        <end position="22"/>
    </location>
</feature>
<evidence type="ECO:0000313" key="3">
    <source>
        <dbReference type="Proteomes" id="UP001153678"/>
    </source>
</evidence>
<evidence type="ECO:0000256" key="1">
    <source>
        <dbReference type="SAM" id="MobiDB-lite"/>
    </source>
</evidence>
<dbReference type="Proteomes" id="UP001153678">
    <property type="component" value="Unassembled WGS sequence"/>
</dbReference>
<keyword evidence="3" id="KW-1185">Reference proteome</keyword>
<protein>
    <submittedName>
        <fullName evidence="2">7744_t:CDS:1</fullName>
    </submittedName>
</protein>
<comment type="caution">
    <text evidence="2">The sequence shown here is derived from an EMBL/GenBank/DDBJ whole genome shotgun (WGS) entry which is preliminary data.</text>
</comment>
<feature type="non-terminal residue" evidence="2">
    <location>
        <position position="77"/>
    </location>
</feature>
<accession>A0A9W4T8E0</accession>
<sequence length="77" mass="9306">SNGKHFITNEEAEKWDKEHHDPKEARLPTLAEIEEEIEKIAERQEYEAQKEYTFKAHFWSIYEEKIGLILQEHIPQK</sequence>
<proteinExistence type="predicted"/>
<organism evidence="2 3">
    <name type="scientific">Funneliformis geosporum</name>
    <dbReference type="NCBI Taxonomy" id="1117311"/>
    <lineage>
        <taxon>Eukaryota</taxon>
        <taxon>Fungi</taxon>
        <taxon>Fungi incertae sedis</taxon>
        <taxon>Mucoromycota</taxon>
        <taxon>Glomeromycotina</taxon>
        <taxon>Glomeromycetes</taxon>
        <taxon>Glomerales</taxon>
        <taxon>Glomeraceae</taxon>
        <taxon>Funneliformis</taxon>
    </lineage>
</organism>
<evidence type="ECO:0000313" key="2">
    <source>
        <dbReference type="EMBL" id="CAI2195869.1"/>
    </source>
</evidence>